<protein>
    <submittedName>
        <fullName evidence="1">Ribosylnicotinamide kinase</fullName>
    </submittedName>
</protein>
<comment type="caution">
    <text evidence="1">The sequence shown here is derived from an EMBL/GenBank/DDBJ whole genome shotgun (WGS) entry which is preliminary data.</text>
</comment>
<accession>A0ACB8USV4</accession>
<name>A0ACB8USV4_9EURO</name>
<keyword evidence="1" id="KW-0418">Kinase</keyword>
<reference evidence="1" key="1">
    <citation type="journal article" date="2022" name="bioRxiv">
        <title>Population genetic analysis of Ophidiomyces ophidiicola, the causative agent of snake fungal disease, indicates recent introductions to the USA.</title>
        <authorList>
            <person name="Ladner J.T."/>
            <person name="Palmer J.M."/>
            <person name="Ettinger C.L."/>
            <person name="Stajich J.E."/>
            <person name="Farrell T.M."/>
            <person name="Glorioso B.M."/>
            <person name="Lawson B."/>
            <person name="Price S.J."/>
            <person name="Stengle A.G."/>
            <person name="Grear D.A."/>
            <person name="Lorch J.M."/>
        </authorList>
    </citation>
    <scope>NUCLEOTIDE SEQUENCE</scope>
    <source>
        <strain evidence="1">NWHC 24266-5</strain>
    </source>
</reference>
<gene>
    <name evidence="1" type="primary">NRK1</name>
    <name evidence="1" type="ORF">LOY88_004923</name>
</gene>
<sequence length="331" mass="36581">MASTCVKTLLVGLSGPSSSGKTTLARLLRSVFTLAVSDGSAITATRPFILHEDDFYKSDDLIPVVTTSSGKAVQDWDTIGALDIGLLEAALVYVRDHGKLPAGLKSKEDLNDAADSGVHKRIVQSLRSEATQRLRKVFEDAATTVDMPQTRHLALALVEGFLLYAPPDQPSHPLRLVHDIIHIPLFLPATYTLLKERREKRTGYVTIGPAPTPSPQIEMTANDVQSARYQEEKDANEYTPPDVNFWTDPPGYVDDIVWPRYITDHAWLLLPQDTKPDIDVEQLKQLIGEGRNAREDVGVLVAPGQGEASMEELLHWAVDEVLKVAERLFTQ</sequence>
<keyword evidence="1" id="KW-0808">Transferase</keyword>
<proteinExistence type="predicted"/>
<dbReference type="EMBL" id="JALBCA010000080">
    <property type="protein sequence ID" value="KAI2384030.1"/>
    <property type="molecule type" value="Genomic_DNA"/>
</dbReference>
<evidence type="ECO:0000313" key="1">
    <source>
        <dbReference type="EMBL" id="KAI2384030.1"/>
    </source>
</evidence>
<organism evidence="1">
    <name type="scientific">Ophidiomyces ophidiicola</name>
    <dbReference type="NCBI Taxonomy" id="1387563"/>
    <lineage>
        <taxon>Eukaryota</taxon>
        <taxon>Fungi</taxon>
        <taxon>Dikarya</taxon>
        <taxon>Ascomycota</taxon>
        <taxon>Pezizomycotina</taxon>
        <taxon>Eurotiomycetes</taxon>
        <taxon>Eurotiomycetidae</taxon>
        <taxon>Onygenales</taxon>
        <taxon>Onygenaceae</taxon>
        <taxon>Ophidiomyces</taxon>
    </lineage>
</organism>